<evidence type="ECO:0000313" key="2">
    <source>
        <dbReference type="EMBL" id="RLN07176.1"/>
    </source>
</evidence>
<dbReference type="EMBL" id="PQIB02000007">
    <property type="protein sequence ID" value="RLN07176.1"/>
    <property type="molecule type" value="Genomic_DNA"/>
</dbReference>
<comment type="caution">
    <text evidence="2">The sequence shown here is derived from an EMBL/GenBank/DDBJ whole genome shotgun (WGS) entry which is preliminary data.</text>
</comment>
<evidence type="ECO:0000313" key="3">
    <source>
        <dbReference type="Proteomes" id="UP000275267"/>
    </source>
</evidence>
<gene>
    <name evidence="2" type="ORF">C2845_PM11G20180</name>
</gene>
<reference evidence="3" key="1">
    <citation type="journal article" date="2019" name="Nat. Commun.">
        <title>The genome of broomcorn millet.</title>
        <authorList>
            <person name="Zou C."/>
            <person name="Miki D."/>
            <person name="Li D."/>
            <person name="Tang Q."/>
            <person name="Xiao L."/>
            <person name="Rajput S."/>
            <person name="Deng P."/>
            <person name="Jia W."/>
            <person name="Huang R."/>
            <person name="Zhang M."/>
            <person name="Sun Y."/>
            <person name="Hu J."/>
            <person name="Fu X."/>
            <person name="Schnable P.S."/>
            <person name="Li F."/>
            <person name="Zhang H."/>
            <person name="Feng B."/>
            <person name="Zhu X."/>
            <person name="Liu R."/>
            <person name="Schnable J.C."/>
            <person name="Zhu J.-K."/>
            <person name="Zhang H."/>
        </authorList>
    </citation>
    <scope>NUCLEOTIDE SEQUENCE [LARGE SCALE GENOMIC DNA]</scope>
</reference>
<evidence type="ECO:0000256" key="1">
    <source>
        <dbReference type="SAM" id="Phobius"/>
    </source>
</evidence>
<proteinExistence type="predicted"/>
<dbReference type="AlphaFoldDB" id="A0A3L6RMV4"/>
<sequence>MPVSARAPGPLTSPCRGRFVLRGRGRGLRGEPRPVSLPFPSAAASIDPSIARVPHLAPAASCLVVPPFLLFAFVLVRRPALLMLPRGSGRSMATLIRVWEWEVDLDSALDVALWCLPLLLVAWLVGRRVARGDPLDPVADAAAAAAAAVAVANVVARRRLRFRCLWRR</sequence>
<organism evidence="2 3">
    <name type="scientific">Panicum miliaceum</name>
    <name type="common">Proso millet</name>
    <name type="synonym">Broomcorn millet</name>
    <dbReference type="NCBI Taxonomy" id="4540"/>
    <lineage>
        <taxon>Eukaryota</taxon>
        <taxon>Viridiplantae</taxon>
        <taxon>Streptophyta</taxon>
        <taxon>Embryophyta</taxon>
        <taxon>Tracheophyta</taxon>
        <taxon>Spermatophyta</taxon>
        <taxon>Magnoliopsida</taxon>
        <taxon>Liliopsida</taxon>
        <taxon>Poales</taxon>
        <taxon>Poaceae</taxon>
        <taxon>PACMAD clade</taxon>
        <taxon>Panicoideae</taxon>
        <taxon>Panicodae</taxon>
        <taxon>Paniceae</taxon>
        <taxon>Panicinae</taxon>
        <taxon>Panicum</taxon>
        <taxon>Panicum sect. Panicum</taxon>
    </lineage>
</organism>
<keyword evidence="1" id="KW-1133">Transmembrane helix</keyword>
<accession>A0A3L6RMV4</accession>
<keyword evidence="1" id="KW-0472">Membrane</keyword>
<dbReference type="Proteomes" id="UP000275267">
    <property type="component" value="Unassembled WGS sequence"/>
</dbReference>
<keyword evidence="3" id="KW-1185">Reference proteome</keyword>
<keyword evidence="1" id="KW-0812">Transmembrane</keyword>
<feature type="transmembrane region" description="Helical" evidence="1">
    <location>
        <begin position="56"/>
        <end position="76"/>
    </location>
</feature>
<name>A0A3L6RMV4_PANMI</name>
<protein>
    <submittedName>
        <fullName evidence="2">Uncharacterized protein</fullName>
    </submittedName>
</protein>